<organism evidence="1 2">
    <name type="scientific">Leisingera aquaemixtae</name>
    <dbReference type="NCBI Taxonomy" id="1396826"/>
    <lineage>
        <taxon>Bacteria</taxon>
        <taxon>Pseudomonadati</taxon>
        <taxon>Pseudomonadota</taxon>
        <taxon>Alphaproteobacteria</taxon>
        <taxon>Rhodobacterales</taxon>
        <taxon>Roseobacteraceae</taxon>
        <taxon>Leisingera</taxon>
    </lineage>
</organism>
<accession>A0A0P1HW02</accession>
<reference evidence="1 2" key="1">
    <citation type="submission" date="2015-09" db="EMBL/GenBank/DDBJ databases">
        <authorList>
            <consortium name="Swine Surveillance"/>
        </authorList>
    </citation>
    <scope>NUCLEOTIDE SEQUENCE [LARGE SCALE GENOMIC DNA]</scope>
    <source>
        <strain evidence="1 2">CECT 8399</strain>
    </source>
</reference>
<dbReference type="RefSeq" id="WP_058285007.1">
    <property type="nucleotide sequence ID" value="NZ_CYSR01000010.1"/>
</dbReference>
<protein>
    <submittedName>
        <fullName evidence="1">Uncharacterized protein</fullName>
    </submittedName>
</protein>
<evidence type="ECO:0000313" key="2">
    <source>
        <dbReference type="Proteomes" id="UP000051326"/>
    </source>
</evidence>
<proteinExistence type="predicted"/>
<evidence type="ECO:0000313" key="1">
    <source>
        <dbReference type="EMBL" id="CUH98809.1"/>
    </source>
</evidence>
<dbReference type="AlphaFoldDB" id="A0A0P1HW02"/>
<gene>
    <name evidence="1" type="ORF">PHA8399_00924</name>
</gene>
<dbReference type="EMBL" id="CYSR01000010">
    <property type="protein sequence ID" value="CUH98809.1"/>
    <property type="molecule type" value="Genomic_DNA"/>
</dbReference>
<dbReference type="STRING" id="1396826.PHA8399_00924"/>
<sequence>MLKFLTSLFKPEPVKPAPATSDTSMLFAVEEIVPFLTRLANNPRFGLPGGLAASVAAGLPDLAEQQSRRWRIDGGFDRVPAHFEIEVVMERGGEADVTFFAPQPAVEEINRELAAFDAAAER</sequence>
<dbReference type="Proteomes" id="UP000051326">
    <property type="component" value="Unassembled WGS sequence"/>
</dbReference>
<name>A0A0P1HW02_9RHOB</name>